<evidence type="ECO:0000259" key="2">
    <source>
        <dbReference type="Pfam" id="PF11845"/>
    </source>
</evidence>
<protein>
    <recommendedName>
        <fullName evidence="2">Tll0287-like domain-containing protein</fullName>
    </recommendedName>
</protein>
<dbReference type="KEGG" id="moz:MoryE10_20130"/>
<accession>A0A8D4VPN8</accession>
<dbReference type="RefSeq" id="WP_054774339.1">
    <property type="nucleotide sequence ID" value="NZ_AP019782.1"/>
</dbReference>
<dbReference type="EMBL" id="AP019782">
    <property type="protein sequence ID" value="BBL71407.1"/>
    <property type="molecule type" value="Genomic_DNA"/>
</dbReference>
<feature type="domain" description="Tll0287-like" evidence="2">
    <location>
        <begin position="38"/>
        <end position="192"/>
    </location>
</feature>
<feature type="signal peptide" evidence="1">
    <location>
        <begin position="1"/>
        <end position="20"/>
    </location>
</feature>
<feature type="chain" id="PRO_5034684430" description="Tll0287-like domain-containing protein" evidence="1">
    <location>
        <begin position="21"/>
        <end position="195"/>
    </location>
</feature>
<evidence type="ECO:0000313" key="4">
    <source>
        <dbReference type="Proteomes" id="UP000824988"/>
    </source>
</evidence>
<evidence type="ECO:0000313" key="3">
    <source>
        <dbReference type="EMBL" id="BBL71407.1"/>
    </source>
</evidence>
<keyword evidence="1" id="KW-0732">Signal</keyword>
<dbReference type="AlphaFoldDB" id="A0A8D4VPN8"/>
<dbReference type="Pfam" id="PF11845">
    <property type="entry name" value="Tll0287-like"/>
    <property type="match status" value="1"/>
</dbReference>
<gene>
    <name evidence="3" type="ORF">MoryE10_20130</name>
</gene>
<dbReference type="Proteomes" id="UP000824988">
    <property type="component" value="Chromosome"/>
</dbReference>
<sequence length="195" mass="21004">MKTTKACAGILAIGIAAATALPGCDQLSGKSGGIQPQTMADALHAVLAADRAVYADSVVNRLANQEKVIKATEHWKDDKSLPLPAQVFRMGSETVAEQGHNFSYALLSLWPINKKNEAKTEAEKTGLQFVTDHPGENYYGEEELGGKRYFTAVYADKAVSEACAACHNRHADSPRTDFKLNDVMGGVVVRIPLDN</sequence>
<proteinExistence type="predicted"/>
<evidence type="ECO:0000256" key="1">
    <source>
        <dbReference type="SAM" id="SignalP"/>
    </source>
</evidence>
<keyword evidence="4" id="KW-1185">Reference proteome</keyword>
<name>A0A8D4VPN8_9GAMM</name>
<dbReference type="InterPro" id="IPR021796">
    <property type="entry name" value="Tll0287-like_dom"/>
</dbReference>
<organism evidence="3 4">
    <name type="scientific">Methylogaea oryzae</name>
    <dbReference type="NCBI Taxonomy" id="1295382"/>
    <lineage>
        <taxon>Bacteria</taxon>
        <taxon>Pseudomonadati</taxon>
        <taxon>Pseudomonadota</taxon>
        <taxon>Gammaproteobacteria</taxon>
        <taxon>Methylococcales</taxon>
        <taxon>Methylococcaceae</taxon>
        <taxon>Methylogaea</taxon>
    </lineage>
</organism>
<reference evidence="3" key="1">
    <citation type="submission" date="2019-06" db="EMBL/GenBank/DDBJ databases">
        <title>Complete genome sequence of Methylogaea oryzae strain JCM16910.</title>
        <authorList>
            <person name="Asakawa S."/>
        </authorList>
    </citation>
    <scope>NUCLEOTIDE SEQUENCE</scope>
    <source>
        <strain evidence="3">E10</strain>
    </source>
</reference>